<dbReference type="InterPro" id="IPR001248">
    <property type="entry name" value="Pur-cyt_permease"/>
</dbReference>
<evidence type="ECO:0000256" key="2">
    <source>
        <dbReference type="ARBA" id="ARBA00008974"/>
    </source>
</evidence>
<keyword evidence="9" id="KW-1185">Reference proteome</keyword>
<evidence type="ECO:0008006" key="10">
    <source>
        <dbReference type="Google" id="ProtNLM"/>
    </source>
</evidence>
<dbReference type="AlphaFoldDB" id="A0ABD2HSU5"/>
<dbReference type="Pfam" id="PF02133">
    <property type="entry name" value="Transp_cyt_pur"/>
    <property type="match status" value="1"/>
</dbReference>
<feature type="transmembrane region" description="Helical" evidence="7">
    <location>
        <begin position="487"/>
        <end position="507"/>
    </location>
</feature>
<reference evidence="8 9" key="1">
    <citation type="submission" date="2024-10" db="EMBL/GenBank/DDBJ databases">
        <authorList>
            <person name="Kim D."/>
        </authorList>
    </citation>
    <scope>NUCLEOTIDE SEQUENCE [LARGE SCALE GENOMIC DNA]</scope>
    <source>
        <strain evidence="8">BH-2024</strain>
    </source>
</reference>
<keyword evidence="4 7" id="KW-1133">Transmembrane helix</keyword>
<comment type="similarity">
    <text evidence="2">Belongs to the purine-cytosine permease (2.A.39) family.</text>
</comment>
<feature type="transmembrane region" description="Helical" evidence="7">
    <location>
        <begin position="237"/>
        <end position="260"/>
    </location>
</feature>
<comment type="caution">
    <text evidence="8">The sequence shown here is derived from an EMBL/GenBank/DDBJ whole genome shotgun (WGS) entry which is preliminary data.</text>
</comment>
<dbReference type="EMBL" id="JBICBT010001409">
    <property type="protein sequence ID" value="KAL3067931.1"/>
    <property type="molecule type" value="Genomic_DNA"/>
</dbReference>
<evidence type="ECO:0000256" key="4">
    <source>
        <dbReference type="ARBA" id="ARBA00022989"/>
    </source>
</evidence>
<dbReference type="Proteomes" id="UP001620626">
    <property type="component" value="Unassembled WGS sequence"/>
</dbReference>
<evidence type="ECO:0000256" key="3">
    <source>
        <dbReference type="ARBA" id="ARBA00022692"/>
    </source>
</evidence>
<name>A0ABD2HSU5_9BILA</name>
<evidence type="ECO:0000256" key="5">
    <source>
        <dbReference type="ARBA" id="ARBA00023136"/>
    </source>
</evidence>
<dbReference type="PANTHER" id="PTHR30618">
    <property type="entry name" value="NCS1 FAMILY PURINE/PYRIMIDINE TRANSPORTER"/>
    <property type="match status" value="1"/>
</dbReference>
<feature type="transmembrane region" description="Helical" evidence="7">
    <location>
        <begin position="197"/>
        <end position="217"/>
    </location>
</feature>
<accession>A0ABD2HSU5</accession>
<dbReference type="Gene3D" id="1.10.4160.10">
    <property type="entry name" value="Hydantoin permease"/>
    <property type="match status" value="1"/>
</dbReference>
<feature type="compositionally biased region" description="Polar residues" evidence="6">
    <location>
        <begin position="517"/>
        <end position="527"/>
    </location>
</feature>
<proteinExistence type="inferred from homology"/>
<feature type="transmembrane region" description="Helical" evidence="7">
    <location>
        <begin position="40"/>
        <end position="60"/>
    </location>
</feature>
<dbReference type="PANTHER" id="PTHR30618:SF6">
    <property type="entry name" value="NCS1 FAMILY NUCLEOBASE:CATION SYMPORTER-1"/>
    <property type="match status" value="1"/>
</dbReference>
<feature type="transmembrane region" description="Helical" evidence="7">
    <location>
        <begin position="436"/>
        <end position="457"/>
    </location>
</feature>
<evidence type="ECO:0000256" key="6">
    <source>
        <dbReference type="SAM" id="MobiDB-lite"/>
    </source>
</evidence>
<organism evidence="8 9">
    <name type="scientific">Heterodera trifolii</name>
    <dbReference type="NCBI Taxonomy" id="157864"/>
    <lineage>
        <taxon>Eukaryota</taxon>
        <taxon>Metazoa</taxon>
        <taxon>Ecdysozoa</taxon>
        <taxon>Nematoda</taxon>
        <taxon>Chromadorea</taxon>
        <taxon>Rhabditida</taxon>
        <taxon>Tylenchina</taxon>
        <taxon>Tylenchomorpha</taxon>
        <taxon>Tylenchoidea</taxon>
        <taxon>Heteroderidae</taxon>
        <taxon>Heteroderinae</taxon>
        <taxon>Heterodera</taxon>
    </lineage>
</organism>
<gene>
    <name evidence="8" type="ORF">niasHT_037921</name>
</gene>
<dbReference type="InterPro" id="IPR045225">
    <property type="entry name" value="Uracil/uridine/allantoin_perm"/>
</dbReference>
<feature type="transmembrane region" description="Helical" evidence="7">
    <location>
        <begin position="165"/>
        <end position="185"/>
    </location>
</feature>
<evidence type="ECO:0000313" key="9">
    <source>
        <dbReference type="Proteomes" id="UP001620626"/>
    </source>
</evidence>
<feature type="transmembrane region" description="Helical" evidence="7">
    <location>
        <begin position="99"/>
        <end position="127"/>
    </location>
</feature>
<keyword evidence="5 7" id="KW-0472">Membrane</keyword>
<evidence type="ECO:0000313" key="8">
    <source>
        <dbReference type="EMBL" id="KAL3067931.1"/>
    </source>
</evidence>
<feature type="transmembrane region" description="Helical" evidence="7">
    <location>
        <begin position="66"/>
        <end position="87"/>
    </location>
</feature>
<evidence type="ECO:0000256" key="7">
    <source>
        <dbReference type="SAM" id="Phobius"/>
    </source>
</evidence>
<keyword evidence="3 7" id="KW-0812">Transmembrane</keyword>
<protein>
    <recommendedName>
        <fullName evidence="10">Allantoin permease</fullName>
    </recommendedName>
</protein>
<feature type="transmembrane region" description="Helical" evidence="7">
    <location>
        <begin position="388"/>
        <end position="407"/>
    </location>
</feature>
<evidence type="ECO:0000256" key="1">
    <source>
        <dbReference type="ARBA" id="ARBA00004141"/>
    </source>
</evidence>
<feature type="transmembrane region" description="Helical" evidence="7">
    <location>
        <begin position="272"/>
        <end position="293"/>
    </location>
</feature>
<feature type="transmembrane region" description="Helical" evidence="7">
    <location>
        <begin position="354"/>
        <end position="376"/>
    </location>
</feature>
<feature type="region of interest" description="Disordered" evidence="6">
    <location>
        <begin position="515"/>
        <end position="536"/>
    </location>
</feature>
<dbReference type="CDD" id="cd11555">
    <property type="entry name" value="SLC-NCS1sbd_u1"/>
    <property type="match status" value="1"/>
</dbReference>
<sequence>MKFSFKNSENSAGRDFDPKLSNADLLPVEKQTWNAYNITALWMSVIHSVAGYLTAGTLFSLRLASWQVFVVLILSVLITLFLCNLSSKPSQVHKIPFPVLCRAIFGIHGAHIPSIVRMLICVAYFGIQTFLGSKAFNVALLKLWPNLAYLNDAQSPLRFAGLSPLGWLSFVLFWSVQVALFRAGLSAVRLLIDLAGPAVYVVMMALAAYLVTTAGMANLRMSLTIEEEPLSLSETVLTMFSAMALIVSSMGSAIFSFCDFSRFAKSWNSVKLGNFFGLPINYLLFATLTVLTISATKPVFGQMTTDPIEMVAQIDSPVAVTVGALTLTMASIGINIANFVCPAFDLSNLAPKYISWHTGGLLAALAALLSTPWNWYDKPAAIRYTLGLIGAIMGPLYGIVIAGYYIVAKQKVWVDELYSTRPTGRYWYSNGFNPNALAALAISAPFAIGTVCFWHCFECRFPPFSPLLALLPNAFSALFRLSANFEWVADFSWFVGSAIGFCAFAAMERINPKMKTQKSADGQNDGTTTEEEKGAI</sequence>
<comment type="subcellular location">
    <subcellularLocation>
        <location evidence="1">Membrane</location>
        <topology evidence="1">Multi-pass membrane protein</topology>
    </subcellularLocation>
</comment>
<dbReference type="GO" id="GO:0016020">
    <property type="term" value="C:membrane"/>
    <property type="evidence" value="ECO:0007669"/>
    <property type="project" value="UniProtKB-SubCell"/>
</dbReference>